<accession>A0ABP7RYG2</accession>
<feature type="signal peptide" evidence="1">
    <location>
        <begin position="1"/>
        <end position="23"/>
    </location>
</feature>
<reference evidence="4" key="1">
    <citation type="journal article" date="2019" name="Int. J. Syst. Evol. Microbiol.">
        <title>The Global Catalogue of Microorganisms (GCM) 10K type strain sequencing project: providing services to taxonomists for standard genome sequencing and annotation.</title>
        <authorList>
            <consortium name="The Broad Institute Genomics Platform"/>
            <consortium name="The Broad Institute Genome Sequencing Center for Infectious Disease"/>
            <person name="Wu L."/>
            <person name="Ma J."/>
        </authorList>
    </citation>
    <scope>NUCLEOTIDE SEQUENCE [LARGE SCALE GENOMIC DNA]</scope>
    <source>
        <strain evidence="4">JCM 17342</strain>
    </source>
</reference>
<keyword evidence="1" id="KW-0732">Signal</keyword>
<evidence type="ECO:0000259" key="2">
    <source>
        <dbReference type="Pfam" id="PF09076"/>
    </source>
</evidence>
<comment type="caution">
    <text evidence="3">The sequence shown here is derived from an EMBL/GenBank/DDBJ whole genome shotgun (WGS) entry which is preliminary data.</text>
</comment>
<dbReference type="Pfam" id="PF09076">
    <property type="entry name" value="Crystall_2"/>
    <property type="match status" value="1"/>
</dbReference>
<keyword evidence="4" id="KW-1185">Reference proteome</keyword>
<evidence type="ECO:0000313" key="4">
    <source>
        <dbReference type="Proteomes" id="UP001501747"/>
    </source>
</evidence>
<gene>
    <name evidence="3" type="ORF">GCM10022247_26270</name>
</gene>
<dbReference type="EMBL" id="BAABAL010000007">
    <property type="protein sequence ID" value="GAA4004044.1"/>
    <property type="molecule type" value="Genomic_DNA"/>
</dbReference>
<feature type="domain" description="Streptomyces killer toxin-like beta/gamma crystallin" evidence="2">
    <location>
        <begin position="60"/>
        <end position="117"/>
    </location>
</feature>
<dbReference type="Proteomes" id="UP001501747">
    <property type="component" value="Unassembled WGS sequence"/>
</dbReference>
<protein>
    <recommendedName>
        <fullName evidence="2">Streptomyces killer toxin-like beta/gamma crystallin domain-containing protein</fullName>
    </recommendedName>
</protein>
<dbReference type="SUPFAM" id="SSF49695">
    <property type="entry name" value="gamma-Crystallin-like"/>
    <property type="match status" value="1"/>
</dbReference>
<organism evidence="3 4">
    <name type="scientific">Allokutzneria multivorans</name>
    <dbReference type="NCBI Taxonomy" id="1142134"/>
    <lineage>
        <taxon>Bacteria</taxon>
        <taxon>Bacillati</taxon>
        <taxon>Actinomycetota</taxon>
        <taxon>Actinomycetes</taxon>
        <taxon>Pseudonocardiales</taxon>
        <taxon>Pseudonocardiaceae</taxon>
        <taxon>Allokutzneria</taxon>
    </lineage>
</organism>
<evidence type="ECO:0000313" key="3">
    <source>
        <dbReference type="EMBL" id="GAA4004044.1"/>
    </source>
</evidence>
<dbReference type="InterPro" id="IPR015161">
    <property type="entry name" value="Sklp_toxin_b/g_crystallin"/>
</dbReference>
<sequence>MRTLSAALALCAATVGQTGVAQAAPASERAAGTAANSIQSVRCGDPAFLTIMRYDGPLHCFAYAGTMSVALYDVFAIDTGNNSVRITYKTIQGRVLEARFGKWTRNDLDSLVAVTEIQIY</sequence>
<name>A0ABP7RYG2_9PSEU</name>
<feature type="chain" id="PRO_5047479311" description="Streptomyces killer toxin-like beta/gamma crystallin domain-containing protein" evidence="1">
    <location>
        <begin position="24"/>
        <end position="120"/>
    </location>
</feature>
<evidence type="ECO:0000256" key="1">
    <source>
        <dbReference type="SAM" id="SignalP"/>
    </source>
</evidence>
<dbReference type="InterPro" id="IPR015791">
    <property type="entry name" value="Antimic/Inh_G_crystallin-like"/>
</dbReference>
<dbReference type="Gene3D" id="2.60.20.30">
    <property type="match status" value="1"/>
</dbReference>
<proteinExistence type="predicted"/>
<dbReference type="InterPro" id="IPR011024">
    <property type="entry name" value="G_crystallin-like"/>
</dbReference>
<dbReference type="RefSeq" id="WP_344874303.1">
    <property type="nucleotide sequence ID" value="NZ_BAABAL010000007.1"/>
</dbReference>